<feature type="chain" id="PRO_5005267023" description="Lipoprotein" evidence="1">
    <location>
        <begin position="28"/>
        <end position="371"/>
    </location>
</feature>
<evidence type="ECO:0000313" key="2">
    <source>
        <dbReference type="EMBL" id="KML62567.1"/>
    </source>
</evidence>
<sequence>MIDRKLRQARVVAALAVSVLLGACATASDPKPRPIVGPAYPFMQFSAHRALLTEPVVNGNFSSTQWRFVDSERHTSTDFPSGAQIEYTMFRSDDPETIVIYAGQDSSSRCKTGVAKDKACPRLFIWLSTDGGQHFLRRAIDLPALAHSIYSNAGKHGGTPPFPVPAMVVERGILYVATGGDSKPLVHMNERGDLTILSTGESVQSDTTIGRAYTWPAGIELLRYYDKIGPLKRGPVYLFAVTLPATTTQSPPYEPATAETPDTPVCTYRRIRKASSTLPNLTAVALVGNRIDQAPTLPDYVAPTKMPYPSGDLYHASVSETSRGELIDKWRNVYPEWAAAQPPVRRFAPRAMLKSRAAEIACGPDYTSRWD</sequence>
<evidence type="ECO:0000313" key="3">
    <source>
        <dbReference type="Proteomes" id="UP000036338"/>
    </source>
</evidence>
<dbReference type="PATRIC" id="fig|292.27.peg.7152"/>
<dbReference type="AlphaFoldDB" id="A0A0J5XII8"/>
<dbReference type="PROSITE" id="PS51257">
    <property type="entry name" value="PROKAR_LIPOPROTEIN"/>
    <property type="match status" value="1"/>
</dbReference>
<proteinExistence type="predicted"/>
<protein>
    <recommendedName>
        <fullName evidence="4">Lipoprotein</fullName>
    </recommendedName>
</protein>
<reference evidence="2 3" key="1">
    <citation type="submission" date="2015-05" db="EMBL/GenBank/DDBJ databases">
        <title>Draft genome of Burkholderia cepacia LK29.</title>
        <authorList>
            <person name="Chan X.Y."/>
        </authorList>
    </citation>
    <scope>NUCLEOTIDE SEQUENCE [LARGE SCALE GENOMIC DNA]</scope>
    <source>
        <strain evidence="2 3">LK29</strain>
    </source>
</reference>
<organism evidence="2 3">
    <name type="scientific">Burkholderia cepacia</name>
    <name type="common">Pseudomonas cepacia</name>
    <dbReference type="NCBI Taxonomy" id="292"/>
    <lineage>
        <taxon>Bacteria</taxon>
        <taxon>Pseudomonadati</taxon>
        <taxon>Pseudomonadota</taxon>
        <taxon>Betaproteobacteria</taxon>
        <taxon>Burkholderiales</taxon>
        <taxon>Burkholderiaceae</taxon>
        <taxon>Burkholderia</taxon>
        <taxon>Burkholderia cepacia complex</taxon>
    </lineage>
</organism>
<evidence type="ECO:0000256" key="1">
    <source>
        <dbReference type="SAM" id="SignalP"/>
    </source>
</evidence>
<gene>
    <name evidence="2" type="ORF">VL15_03185</name>
</gene>
<accession>A0A0J5XII8</accession>
<comment type="caution">
    <text evidence="2">The sequence shown here is derived from an EMBL/GenBank/DDBJ whole genome shotgun (WGS) entry which is preliminary data.</text>
</comment>
<dbReference type="Proteomes" id="UP000036338">
    <property type="component" value="Unassembled WGS sequence"/>
</dbReference>
<dbReference type="RefSeq" id="WP_048243072.1">
    <property type="nucleotide sequence ID" value="NZ_LDWR01000006.1"/>
</dbReference>
<feature type="signal peptide" evidence="1">
    <location>
        <begin position="1"/>
        <end position="27"/>
    </location>
</feature>
<evidence type="ECO:0008006" key="4">
    <source>
        <dbReference type="Google" id="ProtNLM"/>
    </source>
</evidence>
<dbReference type="EMBL" id="LDWR01000006">
    <property type="protein sequence ID" value="KML62567.1"/>
    <property type="molecule type" value="Genomic_DNA"/>
</dbReference>
<keyword evidence="1" id="KW-0732">Signal</keyword>
<name>A0A0J5XII8_BURCE</name>